<accession>A0A286RDB3</accession>
<dbReference type="PANTHER" id="PTHR33694">
    <property type="entry name" value="UDP-3-O-ACYL-N-ACETYLGLUCOSAMINE DEACETYLASE 1, MITOCHONDRIAL-RELATED"/>
    <property type="match status" value="1"/>
</dbReference>
<keyword evidence="6 12" id="KW-0441">Lipid A biosynthesis</keyword>
<dbReference type="Gene3D" id="3.30.1700.10">
    <property type="entry name" value="lpxc deacetylase, domain 2"/>
    <property type="match status" value="1"/>
</dbReference>
<evidence type="ECO:0000256" key="3">
    <source>
        <dbReference type="ARBA" id="ARBA00005002"/>
    </source>
</evidence>
<dbReference type="NCBIfam" id="TIGR00325">
    <property type="entry name" value="lpxC"/>
    <property type="match status" value="1"/>
</dbReference>
<name>A0A286RDB3_9BACT</name>
<keyword evidence="8 12" id="KW-0378">Hydrolase</keyword>
<dbReference type="EC" id="3.5.1.108" evidence="4 12"/>
<dbReference type="KEGG" id="ttf:THTE_1356"/>
<evidence type="ECO:0000256" key="12">
    <source>
        <dbReference type="HAMAP-Rule" id="MF_00388"/>
    </source>
</evidence>
<evidence type="ECO:0000256" key="10">
    <source>
        <dbReference type="ARBA" id="ARBA00023098"/>
    </source>
</evidence>
<organism evidence="13 14">
    <name type="scientific">Thermogutta terrifontis</name>
    <dbReference type="NCBI Taxonomy" id="1331910"/>
    <lineage>
        <taxon>Bacteria</taxon>
        <taxon>Pseudomonadati</taxon>
        <taxon>Planctomycetota</taxon>
        <taxon>Planctomycetia</taxon>
        <taxon>Pirellulales</taxon>
        <taxon>Thermoguttaceae</taxon>
        <taxon>Thermogutta</taxon>
    </lineage>
</organism>
<keyword evidence="10 12" id="KW-0443">Lipid metabolism</keyword>
<sequence length="291" mass="32781">MLSFRSQQTIARPVAVEGFGYWSGEDCRVEFRPAPPNTGVVFVREDLRHRPRIPARLEYRIEMPRRSCLEYRGVRVEMVEHVMAALGGLQIDNCEVAVTAPEMPGCDGSALPFVEALLAAGIIKQSMPRPVRVLSAVVRVEENGCWFEARPGLGKECFMRYLLDYGPEGPIGRQSFGLTLTPETFRRELAPCRTFMLKEEAEWLLSQGLGRRTTPRDLLVFDEHGPIDNELRFPDECVRHKLLDMVGDLALCGCDLVGRFCAYRSGHRLNAQLGLQLIRQFPAVDSLRSCA</sequence>
<comment type="similarity">
    <text evidence="12">Belongs to the LpxC family.</text>
</comment>
<dbReference type="GO" id="GO:0016020">
    <property type="term" value="C:membrane"/>
    <property type="evidence" value="ECO:0007669"/>
    <property type="project" value="GOC"/>
</dbReference>
<dbReference type="SUPFAM" id="SSF54211">
    <property type="entry name" value="Ribosomal protein S5 domain 2-like"/>
    <property type="match status" value="2"/>
</dbReference>
<protein>
    <recommendedName>
        <fullName evidence="4 12">UDP-3-O-acyl-N-acetylglucosamine deacetylase</fullName>
        <shortName evidence="12">UDP-3-O-acyl-GlcNAc deacetylase</shortName>
        <ecNumber evidence="4 12">3.5.1.108</ecNumber>
    </recommendedName>
    <alternativeName>
        <fullName evidence="12">UDP-3-O-[R-3-hydroxymyristoyl]-N-acetylglucosamine deacetylase</fullName>
    </alternativeName>
</protein>
<evidence type="ECO:0000256" key="4">
    <source>
        <dbReference type="ARBA" id="ARBA00012745"/>
    </source>
</evidence>
<dbReference type="OrthoDB" id="9772788at2"/>
<keyword evidence="9 12" id="KW-0862">Zinc</keyword>
<evidence type="ECO:0000256" key="9">
    <source>
        <dbReference type="ARBA" id="ARBA00022833"/>
    </source>
</evidence>
<dbReference type="InterPro" id="IPR004463">
    <property type="entry name" value="UDP-acyl_GlcNac_deAcase"/>
</dbReference>
<dbReference type="GO" id="GO:0009245">
    <property type="term" value="P:lipid A biosynthetic process"/>
    <property type="evidence" value="ECO:0007669"/>
    <property type="project" value="UniProtKB-UniRule"/>
</dbReference>
<dbReference type="GO" id="GO:0046872">
    <property type="term" value="F:metal ion binding"/>
    <property type="evidence" value="ECO:0007669"/>
    <property type="project" value="UniProtKB-KW"/>
</dbReference>
<dbReference type="EMBL" id="CP018477">
    <property type="protein sequence ID" value="ASV73958.1"/>
    <property type="molecule type" value="Genomic_DNA"/>
</dbReference>
<dbReference type="HAMAP" id="MF_00388">
    <property type="entry name" value="LpxC"/>
    <property type="match status" value="1"/>
</dbReference>
<comment type="function">
    <text evidence="2 12">Catalyzes the hydrolysis of UDP-3-O-myristoyl-N-acetylglucosamine to form UDP-3-O-myristoylglucosamine and acetate, the committed step in lipid A biosynthesis.</text>
</comment>
<feature type="active site" description="Proton donor" evidence="12">
    <location>
        <position position="267"/>
    </location>
</feature>
<evidence type="ECO:0000256" key="6">
    <source>
        <dbReference type="ARBA" id="ARBA00022556"/>
    </source>
</evidence>
<evidence type="ECO:0000313" key="14">
    <source>
        <dbReference type="Proteomes" id="UP000215086"/>
    </source>
</evidence>
<keyword evidence="5 12" id="KW-0444">Lipid biosynthesis</keyword>
<dbReference type="InterPro" id="IPR011334">
    <property type="entry name" value="UDP-acyl_GlcNac_deAcase_C"/>
</dbReference>
<feature type="binding site" evidence="12">
    <location>
        <position position="244"/>
    </location>
    <ligand>
        <name>Zn(2+)</name>
        <dbReference type="ChEBI" id="CHEBI:29105"/>
    </ligand>
</feature>
<comment type="catalytic activity">
    <reaction evidence="11 12">
        <text>a UDP-3-O-[(3R)-3-hydroxyacyl]-N-acetyl-alpha-D-glucosamine + H2O = a UDP-3-O-[(3R)-3-hydroxyacyl]-alpha-D-glucosamine + acetate</text>
        <dbReference type="Rhea" id="RHEA:67816"/>
        <dbReference type="ChEBI" id="CHEBI:15377"/>
        <dbReference type="ChEBI" id="CHEBI:30089"/>
        <dbReference type="ChEBI" id="CHEBI:137740"/>
        <dbReference type="ChEBI" id="CHEBI:173225"/>
        <dbReference type="EC" id="3.5.1.108"/>
    </reaction>
</comment>
<dbReference type="Proteomes" id="UP000215086">
    <property type="component" value="Chromosome"/>
</dbReference>
<dbReference type="UniPathway" id="UPA00359">
    <property type="reaction ID" value="UER00478"/>
</dbReference>
<feature type="binding site" evidence="12">
    <location>
        <position position="240"/>
    </location>
    <ligand>
        <name>Zn(2+)</name>
        <dbReference type="ChEBI" id="CHEBI:29105"/>
    </ligand>
</feature>
<evidence type="ECO:0000256" key="7">
    <source>
        <dbReference type="ARBA" id="ARBA00022723"/>
    </source>
</evidence>
<evidence type="ECO:0000256" key="2">
    <source>
        <dbReference type="ARBA" id="ARBA00002923"/>
    </source>
</evidence>
<proteinExistence type="inferred from homology"/>
<dbReference type="InterPro" id="IPR015870">
    <property type="entry name" value="UDP-acyl_N-AcGlcN_deAcase_N"/>
</dbReference>
<keyword evidence="14" id="KW-1185">Reference proteome</keyword>
<feature type="binding site" evidence="12">
    <location>
        <position position="81"/>
    </location>
    <ligand>
        <name>Zn(2+)</name>
        <dbReference type="ChEBI" id="CHEBI:29105"/>
    </ligand>
</feature>
<evidence type="ECO:0000256" key="8">
    <source>
        <dbReference type="ARBA" id="ARBA00022801"/>
    </source>
</evidence>
<evidence type="ECO:0000256" key="11">
    <source>
        <dbReference type="ARBA" id="ARBA00024535"/>
    </source>
</evidence>
<reference evidence="13 14" key="1">
    <citation type="journal article" name="Front. Microbiol.">
        <title>Sugar Metabolism of the First Thermophilic Planctomycete Thermogutta terrifontis: Comparative Genomic and Transcriptomic Approaches.</title>
        <authorList>
            <person name="Elcheninov A.G."/>
            <person name="Menzel P."/>
            <person name="Gudbergsdottir S.R."/>
            <person name="Slesarev A.I."/>
            <person name="Kadnikov V.V."/>
            <person name="Krogh A."/>
            <person name="Bonch-Osmolovskaya E.A."/>
            <person name="Peng X."/>
            <person name="Kublanov I.V."/>
        </authorList>
    </citation>
    <scope>NUCLEOTIDE SEQUENCE [LARGE SCALE GENOMIC DNA]</scope>
    <source>
        <strain evidence="13 14">R1</strain>
    </source>
</reference>
<dbReference type="GO" id="GO:0103117">
    <property type="term" value="F:UDP-3-O-acyl-N-acetylglucosamine deacetylase activity"/>
    <property type="evidence" value="ECO:0007669"/>
    <property type="project" value="UniProtKB-UniRule"/>
</dbReference>
<dbReference type="Gene3D" id="3.30.230.20">
    <property type="entry name" value="lpxc deacetylase, domain 1"/>
    <property type="match status" value="1"/>
</dbReference>
<comment type="cofactor">
    <cofactor evidence="1 12">
        <name>Zn(2+)</name>
        <dbReference type="ChEBI" id="CHEBI:29105"/>
    </cofactor>
</comment>
<dbReference type="InterPro" id="IPR020568">
    <property type="entry name" value="Ribosomal_Su5_D2-typ_SF"/>
</dbReference>
<comment type="pathway">
    <text evidence="3 12">Glycolipid biosynthesis; lipid IV(A) biosynthesis; lipid IV(A) from (3R)-3-hydroxytetradecanoyl-[acyl-carrier-protein] and UDP-N-acetyl-alpha-D-glucosamine: step 2/6.</text>
</comment>
<dbReference type="Pfam" id="PF03331">
    <property type="entry name" value="LpxC"/>
    <property type="match status" value="1"/>
</dbReference>
<dbReference type="PANTHER" id="PTHR33694:SF1">
    <property type="entry name" value="UDP-3-O-ACYL-N-ACETYLGLUCOSAMINE DEACETYLASE 1, MITOCHONDRIAL-RELATED"/>
    <property type="match status" value="1"/>
</dbReference>
<evidence type="ECO:0000313" key="13">
    <source>
        <dbReference type="EMBL" id="ASV73958.1"/>
    </source>
</evidence>
<keyword evidence="7 12" id="KW-0479">Metal-binding</keyword>
<evidence type="ECO:0000256" key="1">
    <source>
        <dbReference type="ARBA" id="ARBA00001947"/>
    </source>
</evidence>
<dbReference type="RefSeq" id="WP_095414415.1">
    <property type="nucleotide sequence ID" value="NZ_CP018477.1"/>
</dbReference>
<dbReference type="AlphaFoldDB" id="A0A286RDB3"/>
<gene>
    <name evidence="12" type="primary">lpxC</name>
    <name evidence="13" type="ORF">THTE_1356</name>
</gene>
<evidence type="ECO:0000256" key="5">
    <source>
        <dbReference type="ARBA" id="ARBA00022516"/>
    </source>
</evidence>